<dbReference type="Gene3D" id="3.30.700.10">
    <property type="entry name" value="Glycoprotein, Type 4 Pilin"/>
    <property type="match status" value="1"/>
</dbReference>
<proteinExistence type="predicted"/>
<accession>A0A0R0CB04</accession>
<dbReference type="PROSITE" id="PS50920">
    <property type="entry name" value="SOLCAR"/>
    <property type="match status" value="1"/>
</dbReference>
<dbReference type="InterPro" id="IPR012902">
    <property type="entry name" value="N_methyl_site"/>
</dbReference>
<protein>
    <recommendedName>
        <fullName evidence="3">Prepilin-type N-terminal cleavage/methylation domain-containing protein</fullName>
    </recommendedName>
</protein>
<keyword evidence="2" id="KW-1185">Reference proteome</keyword>
<evidence type="ECO:0000313" key="1">
    <source>
        <dbReference type="EMBL" id="KRG66384.1"/>
    </source>
</evidence>
<evidence type="ECO:0000313" key="2">
    <source>
        <dbReference type="Proteomes" id="UP000050864"/>
    </source>
</evidence>
<dbReference type="PATRIC" id="fig|405444.3.peg.1161"/>
<comment type="caution">
    <text evidence="1">The sequence shown here is derived from an EMBL/GenBank/DDBJ whole genome shotgun (WGS) entry which is preliminary data.</text>
</comment>
<evidence type="ECO:0008006" key="3">
    <source>
        <dbReference type="Google" id="ProtNLM"/>
    </source>
</evidence>
<dbReference type="SUPFAM" id="SSF54523">
    <property type="entry name" value="Pili subunits"/>
    <property type="match status" value="1"/>
</dbReference>
<dbReference type="NCBIfam" id="TIGR02532">
    <property type="entry name" value="IV_pilin_GFxxxE"/>
    <property type="match status" value="1"/>
</dbReference>
<dbReference type="InterPro" id="IPR018108">
    <property type="entry name" value="MCP_transmembrane"/>
</dbReference>
<reference evidence="1 2" key="1">
    <citation type="submission" date="2015-05" db="EMBL/GenBank/DDBJ databases">
        <title>Genome sequencing and analysis of members of genus Stenotrophomonas.</title>
        <authorList>
            <person name="Patil P.P."/>
            <person name="Midha S."/>
            <person name="Patil P.B."/>
        </authorList>
    </citation>
    <scope>NUCLEOTIDE SEQUENCE [LARGE SCALE GENOMIC DNA]</scope>
    <source>
        <strain evidence="1 2">DSM 18929</strain>
    </source>
</reference>
<dbReference type="InterPro" id="IPR045584">
    <property type="entry name" value="Pilin-like"/>
</dbReference>
<dbReference type="Proteomes" id="UP000050864">
    <property type="component" value="Unassembled WGS sequence"/>
</dbReference>
<organism evidence="1 2">
    <name type="scientific">Stenotrophomonas humi</name>
    <dbReference type="NCBI Taxonomy" id="405444"/>
    <lineage>
        <taxon>Bacteria</taxon>
        <taxon>Pseudomonadati</taxon>
        <taxon>Pseudomonadota</taxon>
        <taxon>Gammaproteobacteria</taxon>
        <taxon>Lysobacterales</taxon>
        <taxon>Lysobacteraceae</taxon>
        <taxon>Stenotrophomonas</taxon>
    </lineage>
</organism>
<dbReference type="RefSeq" id="WP_057631619.1">
    <property type="nucleotide sequence ID" value="NZ_LDJI01000002.1"/>
</dbReference>
<sequence>MSRRVAGFSLVELMVTLAVMAVLAAAGTPFAREWIDSNRQMQARNLMWEAVSQARSLALRNPTQATTGAVSARLQRDDRALQVLRADGTEVLWRGELPRNVQIKLTGAADFADADALSAAADDLACVAFGNRGQRLPAASSCLSGGSHQRLAIGLNNQDPLYVDLL</sequence>
<gene>
    <name evidence="1" type="ORF">ABB26_00545</name>
</gene>
<dbReference type="OrthoDB" id="6880381at2"/>
<dbReference type="AlphaFoldDB" id="A0A0R0CB04"/>
<dbReference type="STRING" id="405444.ABB26_00545"/>
<dbReference type="Pfam" id="PF07963">
    <property type="entry name" value="N_methyl"/>
    <property type="match status" value="1"/>
</dbReference>
<name>A0A0R0CB04_9GAMM</name>
<dbReference type="EMBL" id="LDJI01000002">
    <property type="protein sequence ID" value="KRG66384.1"/>
    <property type="molecule type" value="Genomic_DNA"/>
</dbReference>
<dbReference type="PROSITE" id="PS00409">
    <property type="entry name" value="PROKAR_NTER_METHYL"/>
    <property type="match status" value="1"/>
</dbReference>